<feature type="region of interest" description="Disordered" evidence="1">
    <location>
        <begin position="62"/>
        <end position="88"/>
    </location>
</feature>
<dbReference type="Proteomes" id="UP000254919">
    <property type="component" value="Unassembled WGS sequence"/>
</dbReference>
<gene>
    <name evidence="2" type="ORF">NCTC13291_04563</name>
</gene>
<sequence>MKRYRGGGGLDSPGMMLGVALVITGPAGVALAQSGTVTMNGVPEQVIPRVLEIGLGSFSITPSQGTASTTGSGSSDGGSGSGDATAAGSSTALDVMTSRSWGTAASEAATSLGVNPSALAATCLVESGCQNVSASSGSSIRGAFQMLDSTFESGLTQAVSYNASLAGTVERGVDGSMDPANQAISAAALLRSYAEKLQAAGISNPTVLDVRGGYNFGTAYTVKLAQADSSDLMSNVLSSYSASQLSSNGITSTTTVGQWRASVAAKMGDAAYQSVLIGI</sequence>
<evidence type="ECO:0000313" key="3">
    <source>
        <dbReference type="Proteomes" id="UP000254919"/>
    </source>
</evidence>
<dbReference type="Gene3D" id="1.10.530.10">
    <property type="match status" value="1"/>
</dbReference>
<dbReference type="EMBL" id="UGVN01000003">
    <property type="protein sequence ID" value="SUE95675.1"/>
    <property type="molecule type" value="Genomic_DNA"/>
</dbReference>
<name>A0A379PPE5_9PROT</name>
<dbReference type="SUPFAM" id="SSF53955">
    <property type="entry name" value="Lysozyme-like"/>
    <property type="match status" value="1"/>
</dbReference>
<evidence type="ECO:0000313" key="2">
    <source>
        <dbReference type="EMBL" id="SUE95675.1"/>
    </source>
</evidence>
<organism evidence="2 3">
    <name type="scientific">Roseomonas mucosa</name>
    <dbReference type="NCBI Taxonomy" id="207340"/>
    <lineage>
        <taxon>Bacteria</taxon>
        <taxon>Pseudomonadati</taxon>
        <taxon>Pseudomonadota</taxon>
        <taxon>Alphaproteobacteria</taxon>
        <taxon>Acetobacterales</taxon>
        <taxon>Roseomonadaceae</taxon>
        <taxon>Roseomonas</taxon>
    </lineage>
</organism>
<reference evidence="2 3" key="1">
    <citation type="submission" date="2018-06" db="EMBL/GenBank/DDBJ databases">
        <authorList>
            <consortium name="Pathogen Informatics"/>
            <person name="Doyle S."/>
        </authorList>
    </citation>
    <scope>NUCLEOTIDE SEQUENCE [LARGE SCALE GENOMIC DNA]</scope>
    <source>
        <strain evidence="2 3">NCTC13291</strain>
    </source>
</reference>
<dbReference type="InterPro" id="IPR023346">
    <property type="entry name" value="Lysozyme-like_dom_sf"/>
</dbReference>
<proteinExistence type="predicted"/>
<accession>A0A379PPE5</accession>
<evidence type="ECO:0008006" key="4">
    <source>
        <dbReference type="Google" id="ProtNLM"/>
    </source>
</evidence>
<evidence type="ECO:0000256" key="1">
    <source>
        <dbReference type="SAM" id="MobiDB-lite"/>
    </source>
</evidence>
<protein>
    <recommendedName>
        <fullName evidence="4">Transglycosylase SLT domain-containing protein</fullName>
    </recommendedName>
</protein>
<dbReference type="AlphaFoldDB" id="A0A379PPE5"/>